<dbReference type="EMBL" id="JAME01000020">
    <property type="protein sequence ID" value="ETX28370.1"/>
    <property type="molecule type" value="Genomic_DNA"/>
</dbReference>
<sequence>MTAVALLPACIAVQLAVAILASAFGPRCTRRDDDASAQAGGDAVDCAGIAHRIAAIAAELEHTRERMVADRAHAVRQRRRRNAAIALSLAAAIAASSFWDGPGGAAILACGVLAAIAAGLTHRALRSAKARVAEARARIARLEALDQSNRADFAARRSVLAPFQPVPPALPA</sequence>
<dbReference type="RefSeq" id="WP_043772059.1">
    <property type="nucleotide sequence ID" value="NZ_JAME01000020.1"/>
</dbReference>
<comment type="caution">
    <text evidence="2">The sequence shown here is derived from an EMBL/GenBank/DDBJ whole genome shotgun (WGS) entry which is preliminary data.</text>
</comment>
<dbReference type="AlphaFoldDB" id="X7F6D7"/>
<accession>X7F6D7</accession>
<feature type="transmembrane region" description="Helical" evidence="1">
    <location>
        <begin position="105"/>
        <end position="125"/>
    </location>
</feature>
<evidence type="ECO:0000256" key="1">
    <source>
        <dbReference type="SAM" id="Phobius"/>
    </source>
</evidence>
<dbReference type="STRING" id="1449351.RISW2_08290"/>
<gene>
    <name evidence="2" type="ORF">RISW2_08290</name>
</gene>
<organism evidence="2 3">
    <name type="scientific">Roseivivax isoporae LMG 25204</name>
    <dbReference type="NCBI Taxonomy" id="1449351"/>
    <lineage>
        <taxon>Bacteria</taxon>
        <taxon>Pseudomonadati</taxon>
        <taxon>Pseudomonadota</taxon>
        <taxon>Alphaproteobacteria</taxon>
        <taxon>Rhodobacterales</taxon>
        <taxon>Roseobacteraceae</taxon>
        <taxon>Roseivivax</taxon>
    </lineage>
</organism>
<keyword evidence="1" id="KW-1133">Transmembrane helix</keyword>
<evidence type="ECO:0000313" key="3">
    <source>
        <dbReference type="Proteomes" id="UP000023430"/>
    </source>
</evidence>
<evidence type="ECO:0000313" key="2">
    <source>
        <dbReference type="EMBL" id="ETX28370.1"/>
    </source>
</evidence>
<keyword evidence="1" id="KW-0812">Transmembrane</keyword>
<evidence type="ECO:0008006" key="4">
    <source>
        <dbReference type="Google" id="ProtNLM"/>
    </source>
</evidence>
<keyword evidence="1" id="KW-0472">Membrane</keyword>
<reference evidence="2 3" key="1">
    <citation type="submission" date="2014-01" db="EMBL/GenBank/DDBJ databases">
        <title>Roseivivax isoporae LMG 25204 Genome Sequencing.</title>
        <authorList>
            <person name="Lai Q."/>
            <person name="Li G."/>
            <person name="Shao Z."/>
        </authorList>
    </citation>
    <scope>NUCLEOTIDE SEQUENCE [LARGE SCALE GENOMIC DNA]</scope>
    <source>
        <strain evidence="2 3">LMG 25204</strain>
    </source>
</reference>
<name>X7F6D7_9RHOB</name>
<proteinExistence type="predicted"/>
<dbReference type="Proteomes" id="UP000023430">
    <property type="component" value="Unassembled WGS sequence"/>
</dbReference>
<protein>
    <recommendedName>
        <fullName evidence="4">Transmembrane protein</fullName>
    </recommendedName>
</protein>
<keyword evidence="3" id="KW-1185">Reference proteome</keyword>
<feature type="transmembrane region" description="Helical" evidence="1">
    <location>
        <begin position="83"/>
        <end position="99"/>
    </location>
</feature>
<feature type="transmembrane region" description="Helical" evidence="1">
    <location>
        <begin position="6"/>
        <end position="24"/>
    </location>
</feature>